<comment type="function">
    <text evidence="1">Component of the Mediator complex, a coactivator involved in the regulated transcription of nearly all RNA polymerase II-dependent genes. Mediator functions as a bridge to convey information from gene-specific regulatory proteins to the basal RNA polymerase II transcription machinery. Mediator is recruited to promoters by direct interactions with regulatory proteins and serves as a scaffold for the assembly of a functional preinitiation complex with RNA polymerase II and the general transcription factors.</text>
</comment>
<evidence type="ECO:0000313" key="2">
    <source>
        <dbReference type="EMBL" id="EKD13836.1"/>
    </source>
</evidence>
<keyword evidence="3" id="KW-1185">Reference proteome</keyword>
<dbReference type="GO" id="GO:0016592">
    <property type="term" value="C:mediator complex"/>
    <property type="evidence" value="ECO:0007669"/>
    <property type="project" value="InterPro"/>
</dbReference>
<comment type="subunit">
    <text evidence="1">Component of the Mediator complex.</text>
</comment>
<dbReference type="KEGG" id="mbe:MBM_08037"/>
<dbReference type="InterPro" id="IPR019095">
    <property type="entry name" value="Mediator_Med18"/>
</dbReference>
<keyword evidence="1" id="KW-0805">Transcription regulation</keyword>
<protein>
    <recommendedName>
        <fullName evidence="1">Mediator of RNA polymerase II transcription subunit 18</fullName>
    </recommendedName>
    <alternativeName>
        <fullName evidence="1">Mediator complex subunit 18</fullName>
    </alternativeName>
</protein>
<keyword evidence="1" id="KW-0010">Activator</keyword>
<dbReference type="eggNOG" id="ENOG502RI2G">
    <property type="taxonomic scope" value="Eukaryota"/>
</dbReference>
<dbReference type="RefSeq" id="XP_007295926.1">
    <property type="nucleotide sequence ID" value="XM_007295864.1"/>
</dbReference>
<dbReference type="OMA" id="MHEIFLT"/>
<gene>
    <name evidence="1" type="primary">MED18</name>
    <name evidence="2" type="ORF">MBM_08037</name>
</gene>
<comment type="similarity">
    <text evidence="1">Belongs to the Mediator complex subunit 18 family.</text>
</comment>
<comment type="subcellular location">
    <subcellularLocation>
        <location evidence="1">Nucleus</location>
    </subcellularLocation>
</comment>
<dbReference type="Gene3D" id="2.40.320.10">
    <property type="entry name" value="Hypothetical Protein Pfu-838710-001"/>
    <property type="match status" value="2"/>
</dbReference>
<reference evidence="2 3" key="1">
    <citation type="journal article" date="2012" name="BMC Genomics">
        <title>Sequencing the genome of Marssonina brunnea reveals fungus-poplar co-evolution.</title>
        <authorList>
            <person name="Zhu S."/>
            <person name="Cao Y.-Z."/>
            <person name="Jiang C."/>
            <person name="Tan B.-Y."/>
            <person name="Wang Z."/>
            <person name="Feng S."/>
            <person name="Zhang L."/>
            <person name="Su X.-H."/>
            <person name="Brejova B."/>
            <person name="Vinar T."/>
            <person name="Xu M."/>
            <person name="Wang M.-X."/>
            <person name="Zhang S.-G."/>
            <person name="Huang M.-R."/>
            <person name="Wu R."/>
            <person name="Zhou Y."/>
        </authorList>
    </citation>
    <scope>NUCLEOTIDE SEQUENCE [LARGE SCALE GENOMIC DNA]</scope>
    <source>
        <strain evidence="2 3">MB_m1</strain>
    </source>
</reference>
<evidence type="ECO:0000256" key="1">
    <source>
        <dbReference type="RuleBase" id="RU364150"/>
    </source>
</evidence>
<dbReference type="Pfam" id="PF09637">
    <property type="entry name" value="Med18"/>
    <property type="match status" value="2"/>
</dbReference>
<dbReference type="Proteomes" id="UP000006753">
    <property type="component" value="Unassembled WGS sequence"/>
</dbReference>
<evidence type="ECO:0000313" key="3">
    <source>
        <dbReference type="Proteomes" id="UP000006753"/>
    </source>
</evidence>
<dbReference type="GeneID" id="18763972"/>
<dbReference type="HOGENOM" id="CLU_042562_0_0_1"/>
<keyword evidence="1" id="KW-0539">Nucleus</keyword>
<dbReference type="EMBL" id="JH921448">
    <property type="protein sequence ID" value="EKD13836.1"/>
    <property type="molecule type" value="Genomic_DNA"/>
</dbReference>
<organism evidence="2 3">
    <name type="scientific">Marssonina brunnea f. sp. multigermtubi (strain MB_m1)</name>
    <name type="common">Marssonina leaf spot fungus</name>
    <dbReference type="NCBI Taxonomy" id="1072389"/>
    <lineage>
        <taxon>Eukaryota</taxon>
        <taxon>Fungi</taxon>
        <taxon>Dikarya</taxon>
        <taxon>Ascomycota</taxon>
        <taxon>Pezizomycotina</taxon>
        <taxon>Leotiomycetes</taxon>
        <taxon>Helotiales</taxon>
        <taxon>Drepanopezizaceae</taxon>
        <taxon>Drepanopeziza</taxon>
    </lineage>
</organism>
<dbReference type="GO" id="GO:0003712">
    <property type="term" value="F:transcription coregulator activity"/>
    <property type="evidence" value="ECO:0007669"/>
    <property type="project" value="InterPro"/>
</dbReference>
<dbReference type="OrthoDB" id="5348092at2759"/>
<dbReference type="STRING" id="1072389.K1WLT0"/>
<sequence>MHELFVTTHVINEDLDLTLRILQGYCSSCPRHVFTRLLSFQGPLTRAPKPIDPNLIKQQPPQKFVSWRSLSDQLSRQSYILNVSYEIDQDEFGRTENSGDAQVPQEGSQLLDQRFGTLRWNDLPEPTAAKPVNSRLPDPGLTRPVNSRLVVNIDNQQGLCTIMKKLQHTCVREIIQEKYMSVNGDILFELTRYLLFPTEPAGPIRATLPAFNTLTPFDAENKWILTASILVAKGDNPQQMKKGMDQLVAIKNDFEGCFDFKAMDRHIFDTRVKM</sequence>
<keyword evidence="1" id="KW-0804">Transcription</keyword>
<proteinExistence type="inferred from homology"/>
<dbReference type="GO" id="GO:0006357">
    <property type="term" value="P:regulation of transcription by RNA polymerase II"/>
    <property type="evidence" value="ECO:0007669"/>
    <property type="project" value="InterPro"/>
</dbReference>
<accession>K1WLT0</accession>
<name>K1WLT0_MARBU</name>
<dbReference type="AlphaFoldDB" id="K1WLT0"/>
<dbReference type="InParanoid" id="K1WLT0"/>